<reference evidence="10 11" key="1">
    <citation type="journal article" date="2011" name="Science">
        <title>Comparative functional genomics of the fission yeasts.</title>
        <authorList>
            <person name="Rhind N."/>
            <person name="Chen Z."/>
            <person name="Yassour M."/>
            <person name="Thompson D.A."/>
            <person name="Haas B.J."/>
            <person name="Habib N."/>
            <person name="Wapinski I."/>
            <person name="Roy S."/>
            <person name="Lin M.F."/>
            <person name="Heiman D.I."/>
            <person name="Young S.K."/>
            <person name="Furuya K."/>
            <person name="Guo Y."/>
            <person name="Pidoux A."/>
            <person name="Chen H.M."/>
            <person name="Robbertse B."/>
            <person name="Goldberg J.M."/>
            <person name="Aoki K."/>
            <person name="Bayne E.H."/>
            <person name="Berlin A.M."/>
            <person name="Desjardins C.A."/>
            <person name="Dobbs E."/>
            <person name="Dukaj L."/>
            <person name="Fan L."/>
            <person name="FitzGerald M.G."/>
            <person name="French C."/>
            <person name="Gujja S."/>
            <person name="Hansen K."/>
            <person name="Keifenheim D."/>
            <person name="Levin J.Z."/>
            <person name="Mosher R.A."/>
            <person name="Mueller C.A."/>
            <person name="Pfiffner J."/>
            <person name="Priest M."/>
            <person name="Russ C."/>
            <person name="Smialowska A."/>
            <person name="Swoboda P."/>
            <person name="Sykes S.M."/>
            <person name="Vaughn M."/>
            <person name="Vengrova S."/>
            <person name="Yoder R."/>
            <person name="Zeng Q."/>
            <person name="Allshire R."/>
            <person name="Baulcombe D."/>
            <person name="Birren B.W."/>
            <person name="Brown W."/>
            <person name="Ekwall K."/>
            <person name="Kellis M."/>
            <person name="Leatherwood J."/>
            <person name="Levin H."/>
            <person name="Margalit H."/>
            <person name="Martienssen R."/>
            <person name="Nieduszynski C.A."/>
            <person name="Spatafora J.W."/>
            <person name="Friedman N."/>
            <person name="Dalgaard J.Z."/>
            <person name="Baumann P."/>
            <person name="Niki H."/>
            <person name="Regev A."/>
            <person name="Nusbaum C."/>
        </authorList>
    </citation>
    <scope>NUCLEOTIDE SEQUENCE [LARGE SCALE GENOMIC DNA]</scope>
    <source>
        <strain evidence="11">yFS286</strain>
    </source>
</reference>
<feature type="region of interest" description="Disordered" evidence="8">
    <location>
        <begin position="779"/>
        <end position="799"/>
    </location>
</feature>
<feature type="region of interest" description="Disordered" evidence="8">
    <location>
        <begin position="480"/>
        <end position="563"/>
    </location>
</feature>
<dbReference type="EMBL" id="KE503208">
    <property type="protein sequence ID" value="EPX71028.1"/>
    <property type="molecule type" value="Genomic_DNA"/>
</dbReference>
<feature type="compositionally biased region" description="Polar residues" evidence="8">
    <location>
        <begin position="875"/>
        <end position="890"/>
    </location>
</feature>
<feature type="region of interest" description="Disordered" evidence="8">
    <location>
        <begin position="240"/>
        <end position="291"/>
    </location>
</feature>
<feature type="region of interest" description="Disordered" evidence="8">
    <location>
        <begin position="813"/>
        <end position="914"/>
    </location>
</feature>
<feature type="region of interest" description="Disordered" evidence="8">
    <location>
        <begin position="305"/>
        <end position="398"/>
    </location>
</feature>
<feature type="domain" description="Inner centromere protein ARK-binding" evidence="9">
    <location>
        <begin position="896"/>
        <end position="953"/>
    </location>
</feature>
<feature type="compositionally biased region" description="Basic and acidic residues" evidence="8">
    <location>
        <begin position="663"/>
        <end position="677"/>
    </location>
</feature>
<dbReference type="VEuPathDB" id="FungiDB:SOCG_01249"/>
<feature type="compositionally biased region" description="Basic and acidic residues" evidence="8">
    <location>
        <begin position="305"/>
        <end position="314"/>
    </location>
</feature>
<evidence type="ECO:0000256" key="6">
    <source>
        <dbReference type="ARBA" id="ARBA00023212"/>
    </source>
</evidence>
<evidence type="ECO:0000256" key="3">
    <source>
        <dbReference type="ARBA" id="ARBA00010042"/>
    </source>
</evidence>
<accession>S9PU67</accession>
<keyword evidence="4" id="KW-0963">Cytoplasm</keyword>
<protein>
    <recommendedName>
        <fullName evidence="9">Inner centromere protein ARK-binding domain-containing protein</fullName>
    </recommendedName>
</protein>
<keyword evidence="6" id="KW-0206">Cytoskeleton</keyword>
<dbReference type="AlphaFoldDB" id="S9PU67"/>
<feature type="compositionally biased region" description="Polar residues" evidence="8">
    <location>
        <begin position="178"/>
        <end position="191"/>
    </location>
</feature>
<feature type="compositionally biased region" description="Polar residues" evidence="8">
    <location>
        <begin position="240"/>
        <end position="252"/>
    </location>
</feature>
<evidence type="ECO:0000256" key="4">
    <source>
        <dbReference type="ARBA" id="ARBA00022490"/>
    </source>
</evidence>
<feature type="compositionally biased region" description="Low complexity" evidence="8">
    <location>
        <begin position="625"/>
        <end position="636"/>
    </location>
</feature>
<comment type="subcellular location">
    <subcellularLocation>
        <location evidence="2">Cytoplasm</location>
        <location evidence="2">Cytoskeleton</location>
        <location evidence="2">Spindle</location>
    </subcellularLocation>
    <subcellularLocation>
        <location evidence="1">Nucleus</location>
    </subcellularLocation>
</comment>
<feature type="compositionally biased region" description="Basic and acidic residues" evidence="8">
    <location>
        <begin position="530"/>
        <end position="563"/>
    </location>
</feature>
<dbReference type="GO" id="GO:0000070">
    <property type="term" value="P:mitotic sister chromatid segregation"/>
    <property type="evidence" value="ECO:0007669"/>
    <property type="project" value="EnsemblFungi"/>
</dbReference>
<evidence type="ECO:0000256" key="5">
    <source>
        <dbReference type="ARBA" id="ARBA00022829"/>
    </source>
</evidence>
<feature type="compositionally biased region" description="Acidic residues" evidence="8">
    <location>
        <begin position="895"/>
        <end position="907"/>
    </location>
</feature>
<feature type="compositionally biased region" description="Basic and acidic residues" evidence="8">
    <location>
        <begin position="783"/>
        <end position="794"/>
    </location>
</feature>
<evidence type="ECO:0000313" key="10">
    <source>
        <dbReference type="EMBL" id="EPX71028.1"/>
    </source>
</evidence>
<dbReference type="PANTHER" id="PTHR13142:SF1">
    <property type="entry name" value="INNER CENTROMERE PROTEIN"/>
    <property type="match status" value="1"/>
</dbReference>
<evidence type="ECO:0000256" key="8">
    <source>
        <dbReference type="SAM" id="MobiDB-lite"/>
    </source>
</evidence>
<keyword evidence="11" id="KW-1185">Reference proteome</keyword>
<evidence type="ECO:0000259" key="9">
    <source>
        <dbReference type="Pfam" id="PF03941"/>
    </source>
</evidence>
<evidence type="ECO:0000256" key="7">
    <source>
        <dbReference type="ARBA" id="ARBA00023242"/>
    </source>
</evidence>
<evidence type="ECO:0000256" key="2">
    <source>
        <dbReference type="ARBA" id="ARBA00004186"/>
    </source>
</evidence>
<name>S9PU67_SCHOY</name>
<dbReference type="Pfam" id="PF03941">
    <property type="entry name" value="INCENP_ARK-bind"/>
    <property type="match status" value="1"/>
</dbReference>
<dbReference type="eggNOG" id="KOG1181">
    <property type="taxonomic scope" value="Eukaryota"/>
</dbReference>
<feature type="compositionally biased region" description="Basic and acidic residues" evidence="8">
    <location>
        <begin position="100"/>
        <end position="114"/>
    </location>
</feature>
<dbReference type="Proteomes" id="UP000016088">
    <property type="component" value="Unassembled WGS sequence"/>
</dbReference>
<feature type="region of interest" description="Disordered" evidence="8">
    <location>
        <begin position="589"/>
        <end position="694"/>
    </location>
</feature>
<feature type="compositionally biased region" description="Low complexity" evidence="8">
    <location>
        <begin position="204"/>
        <end position="214"/>
    </location>
</feature>
<evidence type="ECO:0000313" key="11">
    <source>
        <dbReference type="Proteomes" id="UP000016088"/>
    </source>
</evidence>
<feature type="compositionally biased region" description="Polar residues" evidence="8">
    <location>
        <begin position="647"/>
        <end position="656"/>
    </location>
</feature>
<dbReference type="GO" id="GO:0000776">
    <property type="term" value="C:kinetochore"/>
    <property type="evidence" value="ECO:0007669"/>
    <property type="project" value="EnsemblFungi"/>
</dbReference>
<keyword evidence="5" id="KW-0159">Chromosome partition</keyword>
<dbReference type="OMA" id="TMDWLNE"/>
<dbReference type="PANTHER" id="PTHR13142">
    <property type="entry name" value="INNER CENTROMERE PROTEIN"/>
    <property type="match status" value="1"/>
</dbReference>
<dbReference type="OrthoDB" id="6123at2759"/>
<feature type="compositionally biased region" description="Polar residues" evidence="8">
    <location>
        <begin position="317"/>
        <end position="326"/>
    </location>
</feature>
<feature type="compositionally biased region" description="Low complexity" evidence="8">
    <location>
        <begin position="264"/>
        <end position="291"/>
    </location>
</feature>
<evidence type="ECO:0000256" key="1">
    <source>
        <dbReference type="ARBA" id="ARBA00004123"/>
    </source>
</evidence>
<feature type="region of interest" description="Disordered" evidence="8">
    <location>
        <begin position="91"/>
        <end position="219"/>
    </location>
</feature>
<proteinExistence type="inferred from homology"/>
<dbReference type="Gene3D" id="6.10.250.2990">
    <property type="match status" value="1"/>
</dbReference>
<feature type="compositionally biased region" description="Polar residues" evidence="8">
    <location>
        <begin position="834"/>
        <end position="851"/>
    </location>
</feature>
<feature type="compositionally biased region" description="Polar residues" evidence="8">
    <location>
        <begin position="606"/>
        <end position="617"/>
    </location>
</feature>
<organism evidence="10 11">
    <name type="scientific">Schizosaccharomyces octosporus (strain yFS286)</name>
    <name type="common">Fission yeast</name>
    <name type="synonym">Octosporomyces octosporus</name>
    <dbReference type="NCBI Taxonomy" id="483514"/>
    <lineage>
        <taxon>Eukaryota</taxon>
        <taxon>Fungi</taxon>
        <taxon>Dikarya</taxon>
        <taxon>Ascomycota</taxon>
        <taxon>Taphrinomycotina</taxon>
        <taxon>Schizosaccharomycetes</taxon>
        <taxon>Schizosaccharomycetales</taxon>
        <taxon>Schizosaccharomycetaceae</taxon>
        <taxon>Schizosaccharomyces</taxon>
    </lineage>
</organism>
<dbReference type="RefSeq" id="XP_013019658.1">
    <property type="nucleotide sequence ID" value="XM_013164204.1"/>
</dbReference>
<feature type="compositionally biased region" description="Polar residues" evidence="8">
    <location>
        <begin position="510"/>
        <end position="529"/>
    </location>
</feature>
<dbReference type="GO" id="GO:1902412">
    <property type="term" value="P:regulation of mitotic cytokinesis"/>
    <property type="evidence" value="ECO:0007669"/>
    <property type="project" value="EnsemblFungi"/>
</dbReference>
<sequence length="993" mass="111751">MGSLGSGPWFTRELEHSHRLTSEKTREFSFLVSETMDWLNEHMLEVSKLRLEGDLYTLAKTPNKIKEKYTTPRLSPVRRCELPTPRMQLSSIQQQLEEAAETKVKGESSYHPEEENGQSNNIPEGPHPESKTSETYEKSDHISTLPKLPSLILDAKPADLDPEHKDTEMDKEAKGNESKQVPSPSTAQQFTEWDIPLREPSPSPTKSTASSNKPLQNRHPAYSFVHLPKREDILKRPASLQNRADSTNSFLHQLNRRLTKENSTATTNPETEFTNTNNQVPPKSSSSLASPSRLKRFLSSITFGNKDDLNKQGNEHFINNQTSLPKQNPHKRSSEVVATEDNAPKNTTKQRKTSPEMSSSKEFIIDKQFSKSVGVPSRSEQSASALAHDHPYHDEQKIDKQAGDYVSLTEDEESPLKTKSKSTPMFERAEKLRQQIQGLAGKRTEEPSTPPGMRRPVSVVLDAARNSAAKDLQLAKLKLGGTIHDSPKNPKKSHVKSEVPKIPSIAPFTKLSTKNSMSQQKGSLISSHSNPDKDTHENAVEARDELNNDSHPKTLEKSFDNAKETRKLTEAGYLSTHNQRPMAIRVATASQRELEQTERRKAKAKLSSSLMQMQSEHNNTDKDLLGTSSSLNTNSDNNRRFIPMRQIKTSSVTKPENQSEDQIETRKSLETNVKDESVQSQALHNGDKPDRLGSKRLVTSTAGSNWNNAMIKRQEESRRRKLIAEAASSKSKPGLTRVMSKSALRPTRELVEDKSLALHYSRTKKVEGDTVTSVPISASNHKLNGELHANDDTKGSQFQPSLLNKANLKPQTFKSLRQNFPPPTKPSTVKEKVSITTTTSLGNKKPMNSSYVDPPTDRKLSGSQKLQKSPLLKTPKTSQPTNYGSYSPNGSYELPDIDSDYLDESDDEERKKKINLPSWAESPELREQLKRQQKWDPDKIFGSIKPLHMDELFKSKDRNKLRFRPRSSSADWSSQDRLTQAEIDNYKRNMGYL</sequence>
<gene>
    <name evidence="10" type="ORF">SOCG_01249</name>
</gene>
<dbReference type="HOGENOM" id="CLU_296495_0_0_1"/>
<dbReference type="GO" id="GO:0005634">
    <property type="term" value="C:nucleus"/>
    <property type="evidence" value="ECO:0007669"/>
    <property type="project" value="UniProtKB-SubCell"/>
</dbReference>
<dbReference type="GeneID" id="25030231"/>
<keyword evidence="7" id="KW-0539">Nucleus</keyword>
<feature type="compositionally biased region" description="Basic and acidic residues" evidence="8">
    <location>
        <begin position="156"/>
        <end position="177"/>
    </location>
</feature>
<feature type="compositionally biased region" description="Basic and acidic residues" evidence="8">
    <location>
        <begin position="387"/>
        <end position="398"/>
    </location>
</feature>
<dbReference type="InterPro" id="IPR005635">
    <property type="entry name" value="Inner_centromere_prot_ARK-bd"/>
</dbReference>
<dbReference type="GO" id="GO:0072686">
    <property type="term" value="C:mitotic spindle"/>
    <property type="evidence" value="ECO:0007669"/>
    <property type="project" value="EnsemblFungi"/>
</dbReference>
<comment type="similarity">
    <text evidence="3">Belongs to the INCENP family.</text>
</comment>
<feature type="compositionally biased region" description="Basic and acidic residues" evidence="8">
    <location>
        <begin position="126"/>
        <end position="141"/>
    </location>
</feature>